<dbReference type="PANTHER" id="PTHR44196:SF1">
    <property type="entry name" value="DEHYDROGENASE_REDUCTASE SDR FAMILY MEMBER 7B"/>
    <property type="match status" value="1"/>
</dbReference>
<evidence type="ECO:0000313" key="5">
    <source>
        <dbReference type="EMBL" id="EUJ27081.1"/>
    </source>
</evidence>
<accession>A0A829R4C2</accession>
<dbReference type="PROSITE" id="PS00061">
    <property type="entry name" value="ADH_SHORT"/>
    <property type="match status" value="1"/>
</dbReference>
<dbReference type="PRINTS" id="PR00081">
    <property type="entry name" value="GDHRDH"/>
</dbReference>
<name>A0A829R4C2_LISGR</name>
<dbReference type="InterPro" id="IPR002347">
    <property type="entry name" value="SDR_fam"/>
</dbReference>
<dbReference type="RefSeq" id="WP_036107038.1">
    <property type="nucleotide sequence ID" value="NZ_AODG01000013.1"/>
</dbReference>
<dbReference type="SMART" id="SM00822">
    <property type="entry name" value="PKS_KR"/>
    <property type="match status" value="1"/>
</dbReference>
<dbReference type="InterPro" id="IPR020904">
    <property type="entry name" value="Sc_DH/Rdtase_CS"/>
</dbReference>
<sequence>MNTVLITGGGSGIGWKLAERYLKQGDRVIICGRNEQKLADVQAAHPEVITRKCDLTNVDERIALVDWISADHPETNILVNNAGIQQRFNLLKADVRNNWDYYLQEIKANEEATIHLAILFSQLFVEKEQATIVNVSSGLAIIPMVISPIYSASKAAVHAFTMALRHQLSETAIKVIEILPPAVNTDLGGTGLHNTGEDADEFADSVFRDMQAGKEEIGFAHSAKVLEMSRKEINETVAGMYQKMKAEIE</sequence>
<evidence type="ECO:0000259" key="4">
    <source>
        <dbReference type="SMART" id="SM00822"/>
    </source>
</evidence>
<keyword evidence="2" id="KW-0560">Oxidoreductase</keyword>
<dbReference type="SUPFAM" id="SSF51735">
    <property type="entry name" value="NAD(P)-binding Rossmann-fold domains"/>
    <property type="match status" value="1"/>
</dbReference>
<comment type="similarity">
    <text evidence="1 3">Belongs to the short-chain dehydrogenases/reductases (SDR) family.</text>
</comment>
<dbReference type="InterPro" id="IPR057326">
    <property type="entry name" value="KR_dom"/>
</dbReference>
<dbReference type="Gene3D" id="3.40.50.720">
    <property type="entry name" value="NAD(P)-binding Rossmann-like Domain"/>
    <property type="match status" value="1"/>
</dbReference>
<dbReference type="InterPro" id="IPR036291">
    <property type="entry name" value="NAD(P)-bd_dom_sf"/>
</dbReference>
<evidence type="ECO:0000256" key="1">
    <source>
        <dbReference type="ARBA" id="ARBA00006484"/>
    </source>
</evidence>
<reference evidence="5 6" key="1">
    <citation type="submission" date="2012-12" db="EMBL/GenBank/DDBJ databases">
        <title>Novel taxa of Listeriaceae from agricultural environments in the United States.</title>
        <authorList>
            <person name="den Bakker H.C."/>
            <person name="Allred A."/>
            <person name="Warchocki S."/>
            <person name="Wright E.M."/>
            <person name="Burrell A."/>
            <person name="Nightingale K.K."/>
            <person name="Kephart D."/>
            <person name="Wiedmann M."/>
        </authorList>
    </citation>
    <scope>NUCLEOTIDE SEQUENCE [LARGE SCALE GENOMIC DNA]</scope>
    <source>
        <strain evidence="5 6">FSL F6-1183</strain>
    </source>
</reference>
<dbReference type="GO" id="GO:0016491">
    <property type="term" value="F:oxidoreductase activity"/>
    <property type="evidence" value="ECO:0007669"/>
    <property type="project" value="UniProtKB-KW"/>
</dbReference>
<dbReference type="Proteomes" id="UP000019251">
    <property type="component" value="Unassembled WGS sequence"/>
</dbReference>
<proteinExistence type="inferred from homology"/>
<feature type="domain" description="Ketoreductase" evidence="4">
    <location>
        <begin position="2"/>
        <end position="179"/>
    </location>
</feature>
<dbReference type="GO" id="GO:0016020">
    <property type="term" value="C:membrane"/>
    <property type="evidence" value="ECO:0007669"/>
    <property type="project" value="TreeGrafter"/>
</dbReference>
<dbReference type="PRINTS" id="PR00080">
    <property type="entry name" value="SDRFAMILY"/>
</dbReference>
<dbReference type="EMBL" id="AODG01000013">
    <property type="protein sequence ID" value="EUJ27081.1"/>
    <property type="molecule type" value="Genomic_DNA"/>
</dbReference>
<evidence type="ECO:0000313" key="6">
    <source>
        <dbReference type="Proteomes" id="UP000019251"/>
    </source>
</evidence>
<protein>
    <submittedName>
        <fullName evidence="5">Short-chain dehydrogenase, teichoic and lipoteichoic acid D-alanine esterification</fullName>
    </submittedName>
</protein>
<evidence type="ECO:0000256" key="2">
    <source>
        <dbReference type="ARBA" id="ARBA00023002"/>
    </source>
</evidence>
<organism evidence="5 6">
    <name type="scientific">Listeria grayi FSL F6-1183</name>
    <dbReference type="NCBI Taxonomy" id="1265827"/>
    <lineage>
        <taxon>Bacteria</taxon>
        <taxon>Bacillati</taxon>
        <taxon>Bacillota</taxon>
        <taxon>Bacilli</taxon>
        <taxon>Bacillales</taxon>
        <taxon>Listeriaceae</taxon>
        <taxon>Listeria</taxon>
    </lineage>
</organism>
<evidence type="ECO:0000256" key="3">
    <source>
        <dbReference type="RuleBase" id="RU000363"/>
    </source>
</evidence>
<dbReference type="PANTHER" id="PTHR44196">
    <property type="entry name" value="DEHYDROGENASE/REDUCTASE SDR FAMILY MEMBER 7B"/>
    <property type="match status" value="1"/>
</dbReference>
<gene>
    <name evidence="5" type="ORF">LMUR_11302</name>
</gene>
<dbReference type="Pfam" id="PF00106">
    <property type="entry name" value="adh_short"/>
    <property type="match status" value="1"/>
</dbReference>
<dbReference type="AlphaFoldDB" id="A0A829R4C2"/>
<comment type="caution">
    <text evidence="5">The sequence shown here is derived from an EMBL/GenBank/DDBJ whole genome shotgun (WGS) entry which is preliminary data.</text>
</comment>